<protein>
    <submittedName>
        <fullName evidence="2">Uncharacterized protein</fullName>
    </submittedName>
</protein>
<dbReference type="AlphaFoldDB" id="A0AAN6SV68"/>
<organism evidence="2 3">
    <name type="scientific">Parachaetomium inaequale</name>
    <dbReference type="NCBI Taxonomy" id="2588326"/>
    <lineage>
        <taxon>Eukaryota</taxon>
        <taxon>Fungi</taxon>
        <taxon>Dikarya</taxon>
        <taxon>Ascomycota</taxon>
        <taxon>Pezizomycotina</taxon>
        <taxon>Sordariomycetes</taxon>
        <taxon>Sordariomycetidae</taxon>
        <taxon>Sordariales</taxon>
        <taxon>Chaetomiaceae</taxon>
        <taxon>Parachaetomium</taxon>
    </lineage>
</organism>
<evidence type="ECO:0000313" key="2">
    <source>
        <dbReference type="EMBL" id="KAK4043253.1"/>
    </source>
</evidence>
<name>A0AAN6SV68_9PEZI</name>
<reference evidence="3" key="1">
    <citation type="journal article" date="2023" name="Mol. Phylogenet. Evol.">
        <title>Genome-scale phylogeny and comparative genomics of the fungal order Sordariales.</title>
        <authorList>
            <person name="Hensen N."/>
            <person name="Bonometti L."/>
            <person name="Westerberg I."/>
            <person name="Brannstrom I.O."/>
            <person name="Guillou S."/>
            <person name="Cros-Aarteil S."/>
            <person name="Calhoun S."/>
            <person name="Haridas S."/>
            <person name="Kuo A."/>
            <person name="Mondo S."/>
            <person name="Pangilinan J."/>
            <person name="Riley R."/>
            <person name="LaButti K."/>
            <person name="Andreopoulos B."/>
            <person name="Lipzen A."/>
            <person name="Chen C."/>
            <person name="Yan M."/>
            <person name="Daum C."/>
            <person name="Ng V."/>
            <person name="Clum A."/>
            <person name="Steindorff A."/>
            <person name="Ohm R.A."/>
            <person name="Martin F."/>
            <person name="Silar P."/>
            <person name="Natvig D.O."/>
            <person name="Lalanne C."/>
            <person name="Gautier V."/>
            <person name="Ament-Velasquez S.L."/>
            <person name="Kruys A."/>
            <person name="Hutchinson M.I."/>
            <person name="Powell A.J."/>
            <person name="Barry K."/>
            <person name="Miller A.N."/>
            <person name="Grigoriev I.V."/>
            <person name="Debuchy R."/>
            <person name="Gladieux P."/>
            <person name="Hiltunen Thoren M."/>
            <person name="Johannesson H."/>
        </authorList>
    </citation>
    <scope>NUCLEOTIDE SEQUENCE [LARGE SCALE GENOMIC DNA]</scope>
    <source>
        <strain evidence="3">CBS 284.82</strain>
    </source>
</reference>
<accession>A0AAN6SV68</accession>
<dbReference type="Proteomes" id="UP001303115">
    <property type="component" value="Unassembled WGS sequence"/>
</dbReference>
<gene>
    <name evidence="2" type="ORF">C8A01DRAFT_32570</name>
</gene>
<proteinExistence type="predicted"/>
<feature type="signal peptide" evidence="1">
    <location>
        <begin position="1"/>
        <end position="16"/>
    </location>
</feature>
<evidence type="ECO:0000256" key="1">
    <source>
        <dbReference type="SAM" id="SignalP"/>
    </source>
</evidence>
<keyword evidence="1" id="KW-0732">Signal</keyword>
<evidence type="ECO:0000313" key="3">
    <source>
        <dbReference type="Proteomes" id="UP001303115"/>
    </source>
</evidence>
<dbReference type="EMBL" id="MU854329">
    <property type="protein sequence ID" value="KAK4043253.1"/>
    <property type="molecule type" value="Genomic_DNA"/>
</dbReference>
<feature type="chain" id="PRO_5043039813" evidence="1">
    <location>
        <begin position="17"/>
        <end position="193"/>
    </location>
</feature>
<keyword evidence="3" id="KW-1185">Reference proteome</keyword>
<comment type="caution">
    <text evidence="2">The sequence shown here is derived from an EMBL/GenBank/DDBJ whole genome shotgun (WGS) entry which is preliminary data.</text>
</comment>
<sequence length="193" mass="19371">MKFTALLFAISATAIAIEPRHHAGKGRNKPVPTSAAAAAGAATTSVATGSTQVLKEINGVPGNECLTFRNNGEIVDAACVNTAADRQLTPTTINGTPALLVQRSFSAGFRPDLVAPVRACVGFNGTHFRAEDCSAGGIQLVTLTAGGQLKTAGGGGGGACASGHDEAAQMTVDATGQTCARYTSTDVAPAVTR</sequence>